<accession>W8CEG9</accession>
<proteinExistence type="evidence at transcript level"/>
<evidence type="ECO:0008006" key="2">
    <source>
        <dbReference type="Google" id="ProtNLM"/>
    </source>
</evidence>
<sequence length="128" mass="14856">QYHPSQNICYKNGGYATASCWRSKKKNTHLCGYTRRKEYIFSCSMKETAFALSKETIRVLSVIRRGYTYWVTGRTGIEGNKIVDRLAEKTVLLEEDKAMNLPVAFREVKEKLEVKFLHQANKEQIEGE</sequence>
<feature type="non-terminal residue" evidence="1">
    <location>
        <position position="1"/>
    </location>
</feature>
<reference evidence="1" key="2">
    <citation type="journal article" date="2014" name="BMC Genomics">
        <title>A genomic perspective to assessing quality of mass-reared SIT flies used in Mediterranean fruit fly (Ceratitis capitata) eradication in California.</title>
        <authorList>
            <person name="Calla B."/>
            <person name="Hall B."/>
            <person name="Hou S."/>
            <person name="Geib S.M."/>
        </authorList>
    </citation>
    <scope>NUCLEOTIDE SEQUENCE</scope>
</reference>
<evidence type="ECO:0000313" key="1">
    <source>
        <dbReference type="EMBL" id="JAC06340.1"/>
    </source>
</evidence>
<reference evidence="1" key="1">
    <citation type="submission" date="2013-07" db="EMBL/GenBank/DDBJ databases">
        <authorList>
            <person name="Geib S."/>
        </authorList>
    </citation>
    <scope>NUCLEOTIDE SEQUENCE</scope>
</reference>
<protein>
    <recommendedName>
        <fullName evidence="2">RNase H type-1 domain-containing protein</fullName>
    </recommendedName>
</protein>
<dbReference type="EMBL" id="GAMC01000216">
    <property type="protein sequence ID" value="JAC06340.1"/>
    <property type="molecule type" value="mRNA"/>
</dbReference>
<feature type="non-terminal residue" evidence="1">
    <location>
        <position position="128"/>
    </location>
</feature>
<dbReference type="AlphaFoldDB" id="W8CEG9"/>
<organism evidence="1">
    <name type="scientific">Ceratitis capitata</name>
    <name type="common">Mediterranean fruit fly</name>
    <name type="synonym">Tephritis capitata</name>
    <dbReference type="NCBI Taxonomy" id="7213"/>
    <lineage>
        <taxon>Eukaryota</taxon>
        <taxon>Metazoa</taxon>
        <taxon>Ecdysozoa</taxon>
        <taxon>Arthropoda</taxon>
        <taxon>Hexapoda</taxon>
        <taxon>Insecta</taxon>
        <taxon>Pterygota</taxon>
        <taxon>Neoptera</taxon>
        <taxon>Endopterygota</taxon>
        <taxon>Diptera</taxon>
        <taxon>Brachycera</taxon>
        <taxon>Muscomorpha</taxon>
        <taxon>Tephritoidea</taxon>
        <taxon>Tephritidae</taxon>
        <taxon>Ceratitis</taxon>
        <taxon>Ceratitis</taxon>
    </lineage>
</organism>
<name>W8CEG9_CERCA</name>